<reference evidence="1 2" key="1">
    <citation type="submission" date="2019-09" db="EMBL/GenBank/DDBJ databases">
        <title>Genome sequence of Hymenobacter sp. M3.</title>
        <authorList>
            <person name="Srinivasan S."/>
        </authorList>
    </citation>
    <scope>NUCLEOTIDE SEQUENCE [LARGE SCALE GENOMIC DNA]</scope>
    <source>
        <strain evidence="1 2">M3</strain>
    </source>
</reference>
<keyword evidence="2" id="KW-1185">Reference proteome</keyword>
<comment type="caution">
    <text evidence="1">The sequence shown here is derived from an EMBL/GenBank/DDBJ whole genome shotgun (WGS) entry which is preliminary data.</text>
</comment>
<dbReference type="EMBL" id="VTWU01000004">
    <property type="protein sequence ID" value="KAA9332392.1"/>
    <property type="molecule type" value="Genomic_DNA"/>
</dbReference>
<evidence type="ECO:0000313" key="1">
    <source>
        <dbReference type="EMBL" id="KAA9332392.1"/>
    </source>
</evidence>
<protein>
    <submittedName>
        <fullName evidence="1">Uncharacterized protein</fullName>
    </submittedName>
</protein>
<proteinExistence type="predicted"/>
<gene>
    <name evidence="1" type="ORF">F0P96_13035</name>
</gene>
<dbReference type="Proteomes" id="UP000326380">
    <property type="component" value="Unassembled WGS sequence"/>
</dbReference>
<evidence type="ECO:0000313" key="2">
    <source>
        <dbReference type="Proteomes" id="UP000326380"/>
    </source>
</evidence>
<accession>A0A7L4ZVM7</accession>
<name>A0A7L4ZVM7_9BACT</name>
<sequence>MHAAGSDWVTLAAHTINRVGAYGVVVPLLIGVVRWRHLSPAGRALVWYFAFWTVEAPINFWSRRVLHTNLYLHHLDVLAETWLLAWAYYRALPAASRMRPMLLPAMGLFTALCLADATVLSGLQAPNQYARLGQTLLMLSLIIGYFDAYMRQPPTQDPWRETMFVASVGLGIYFAGSITGYLLQAASSSLLLTHAAGLVIDSMYLICLLLMTLAVYRDQARRGLEQGRPVVGLQEPERQVVRVRVG</sequence>
<dbReference type="RefSeq" id="WP_151079333.1">
    <property type="nucleotide sequence ID" value="NZ_CP047647.1"/>
</dbReference>
<dbReference type="AlphaFoldDB" id="A0A7L4ZVM7"/>
<organism evidence="1 2">
    <name type="scientific">Hymenobacter busanensis</name>
    <dbReference type="NCBI Taxonomy" id="2607656"/>
    <lineage>
        <taxon>Bacteria</taxon>
        <taxon>Pseudomonadati</taxon>
        <taxon>Bacteroidota</taxon>
        <taxon>Cytophagia</taxon>
        <taxon>Cytophagales</taxon>
        <taxon>Hymenobacteraceae</taxon>
        <taxon>Hymenobacter</taxon>
    </lineage>
</organism>